<evidence type="ECO:0000259" key="2">
    <source>
        <dbReference type="Pfam" id="PF00535"/>
    </source>
</evidence>
<keyword evidence="4" id="KW-1185">Reference proteome</keyword>
<comment type="similarity">
    <text evidence="1">Belongs to the glycosyltransferase 2 family.</text>
</comment>
<evidence type="ECO:0000313" key="4">
    <source>
        <dbReference type="Proteomes" id="UP000077355"/>
    </source>
</evidence>
<reference evidence="3 4" key="1">
    <citation type="submission" date="2016-03" db="EMBL/GenBank/DDBJ databases">
        <title>Draft genome sequence of Paenibacillus antarcticus CECT 5836.</title>
        <authorList>
            <person name="Shin S.-K."/>
            <person name="Yi H."/>
        </authorList>
    </citation>
    <scope>NUCLEOTIDE SEQUENCE [LARGE SCALE GENOMIC DNA]</scope>
    <source>
        <strain evidence="3 4">CECT 5836</strain>
    </source>
</reference>
<dbReference type="InterPro" id="IPR029044">
    <property type="entry name" value="Nucleotide-diphossugar_trans"/>
</dbReference>
<dbReference type="PANTHER" id="PTHR22916">
    <property type="entry name" value="GLYCOSYLTRANSFERASE"/>
    <property type="match status" value="1"/>
</dbReference>
<dbReference type="InterPro" id="IPR001173">
    <property type="entry name" value="Glyco_trans_2-like"/>
</dbReference>
<dbReference type="PANTHER" id="PTHR22916:SF64">
    <property type="entry name" value="TRANSFERASE, PUTATIVE-RELATED"/>
    <property type="match status" value="1"/>
</dbReference>
<feature type="domain" description="Glycosyltransferase 2-like" evidence="2">
    <location>
        <begin position="6"/>
        <end position="175"/>
    </location>
</feature>
<dbReference type="AlphaFoldDB" id="A0A162MAT9"/>
<dbReference type="Proteomes" id="UP000077355">
    <property type="component" value="Unassembled WGS sequence"/>
</dbReference>
<organism evidence="3 4">
    <name type="scientific">Paenibacillus antarcticus</name>
    <dbReference type="NCBI Taxonomy" id="253703"/>
    <lineage>
        <taxon>Bacteria</taxon>
        <taxon>Bacillati</taxon>
        <taxon>Bacillota</taxon>
        <taxon>Bacilli</taxon>
        <taxon>Bacillales</taxon>
        <taxon>Paenibacillaceae</taxon>
        <taxon>Paenibacillus</taxon>
    </lineage>
</organism>
<comment type="caution">
    <text evidence="3">The sequence shown here is derived from an EMBL/GenBank/DDBJ whole genome shotgun (WGS) entry which is preliminary data.</text>
</comment>
<keyword evidence="3" id="KW-0808">Transferase</keyword>
<evidence type="ECO:0000256" key="1">
    <source>
        <dbReference type="ARBA" id="ARBA00006739"/>
    </source>
</evidence>
<dbReference type="EMBL" id="LVJI01000048">
    <property type="protein sequence ID" value="OAB41293.1"/>
    <property type="molecule type" value="Genomic_DNA"/>
</dbReference>
<evidence type="ECO:0000313" key="3">
    <source>
        <dbReference type="EMBL" id="OAB41293.1"/>
    </source>
</evidence>
<gene>
    <name evidence="3" type="ORF">PBAT_21720</name>
</gene>
<accession>A0A162MAT9</accession>
<protein>
    <submittedName>
        <fullName evidence="3">Glycosyl transferase family 2</fullName>
    </submittedName>
</protein>
<dbReference type="GO" id="GO:0016740">
    <property type="term" value="F:transferase activity"/>
    <property type="evidence" value="ECO:0007669"/>
    <property type="project" value="UniProtKB-KW"/>
</dbReference>
<name>A0A162MAT9_9BACL</name>
<dbReference type="SUPFAM" id="SSF53448">
    <property type="entry name" value="Nucleotide-diphospho-sugar transferases"/>
    <property type="match status" value="1"/>
</dbReference>
<sequence>MKITVTVAICTHNRAKDTGEAIESALNQSFPKEEIEIVVIDNRSTDNTVEVVNNLRLRHGSKIRYIFEDTLGLSVARNRAIREARGKYILFLDDDALASNEWVCNIVDVFESDSAIGCVGGKIEPIWENKEPDWIPQEYRSVFTILDYSSEVMEMPTPAIPYGANVAFRLSVFDHIKPFREDLGRVGTNLLSSEESELIARLREGYKVYYTPFAPVKHKIAKERTTKKWFLKRMFWQGVSDAVKRKDKSSIAILKHTIRMFQAILSSILTIFHFKTFIRQVVKICYRNGSLVGILRYNGRG</sequence>
<dbReference type="Gene3D" id="3.90.550.10">
    <property type="entry name" value="Spore Coat Polysaccharide Biosynthesis Protein SpsA, Chain A"/>
    <property type="match status" value="1"/>
</dbReference>
<dbReference type="Pfam" id="PF00535">
    <property type="entry name" value="Glycos_transf_2"/>
    <property type="match status" value="1"/>
</dbReference>
<proteinExistence type="inferred from homology"/>